<proteinExistence type="predicted"/>
<protein>
    <submittedName>
        <fullName evidence="1">Uncharacterized protein</fullName>
    </submittedName>
</protein>
<evidence type="ECO:0000313" key="1">
    <source>
        <dbReference type="EMBL" id="KAJ8409719.1"/>
    </source>
</evidence>
<reference evidence="1" key="1">
    <citation type="journal article" date="2023" name="Science">
        <title>Genome structures resolve the early diversification of teleost fishes.</title>
        <authorList>
            <person name="Parey E."/>
            <person name="Louis A."/>
            <person name="Montfort J."/>
            <person name="Bouchez O."/>
            <person name="Roques C."/>
            <person name="Iampietro C."/>
            <person name="Lluch J."/>
            <person name="Castinel A."/>
            <person name="Donnadieu C."/>
            <person name="Desvignes T."/>
            <person name="Floi Bucao C."/>
            <person name="Jouanno E."/>
            <person name="Wen M."/>
            <person name="Mejri S."/>
            <person name="Dirks R."/>
            <person name="Jansen H."/>
            <person name="Henkel C."/>
            <person name="Chen W.J."/>
            <person name="Zahm M."/>
            <person name="Cabau C."/>
            <person name="Klopp C."/>
            <person name="Thompson A.W."/>
            <person name="Robinson-Rechavi M."/>
            <person name="Braasch I."/>
            <person name="Lecointre G."/>
            <person name="Bobe J."/>
            <person name="Postlethwait J.H."/>
            <person name="Berthelot C."/>
            <person name="Roest Crollius H."/>
            <person name="Guiguen Y."/>
        </authorList>
    </citation>
    <scope>NUCLEOTIDE SEQUENCE</scope>
    <source>
        <strain evidence="1">NC1722</strain>
    </source>
</reference>
<organism evidence="1 2">
    <name type="scientific">Aldrovandia affinis</name>
    <dbReference type="NCBI Taxonomy" id="143900"/>
    <lineage>
        <taxon>Eukaryota</taxon>
        <taxon>Metazoa</taxon>
        <taxon>Chordata</taxon>
        <taxon>Craniata</taxon>
        <taxon>Vertebrata</taxon>
        <taxon>Euteleostomi</taxon>
        <taxon>Actinopterygii</taxon>
        <taxon>Neopterygii</taxon>
        <taxon>Teleostei</taxon>
        <taxon>Notacanthiformes</taxon>
        <taxon>Halosauridae</taxon>
        <taxon>Aldrovandia</taxon>
    </lineage>
</organism>
<gene>
    <name evidence="1" type="ORF">AAFF_G00217780</name>
</gene>
<keyword evidence="2" id="KW-1185">Reference proteome</keyword>
<evidence type="ECO:0000313" key="2">
    <source>
        <dbReference type="Proteomes" id="UP001221898"/>
    </source>
</evidence>
<dbReference type="Proteomes" id="UP001221898">
    <property type="component" value="Unassembled WGS sequence"/>
</dbReference>
<dbReference type="AlphaFoldDB" id="A0AAD7SVT0"/>
<accession>A0AAD7SVT0</accession>
<dbReference type="EMBL" id="JAINUG010000029">
    <property type="protein sequence ID" value="KAJ8409719.1"/>
    <property type="molecule type" value="Genomic_DNA"/>
</dbReference>
<sequence length="95" mass="10499">MRECEGPLSSYEILFGRTVERTPMSTRGEDFPQLDVRLCCRARGLGVTSLRMMLGKARLSPLRHGRHVATVAVSSPLIGHDEEACEEATTLTPSR</sequence>
<comment type="caution">
    <text evidence="1">The sequence shown here is derived from an EMBL/GenBank/DDBJ whole genome shotgun (WGS) entry which is preliminary data.</text>
</comment>
<name>A0AAD7SVT0_9TELE</name>